<dbReference type="Proteomes" id="UP000253999">
    <property type="component" value="Unassembled WGS sequence"/>
</dbReference>
<feature type="transmembrane region" description="Helical" evidence="8">
    <location>
        <begin position="242"/>
        <end position="258"/>
    </location>
</feature>
<dbReference type="AlphaFoldDB" id="A0A369ZC70"/>
<dbReference type="PIRSF" id="PIRSF016502">
    <property type="entry name" value="Urea_transporter"/>
    <property type="match status" value="1"/>
</dbReference>
<evidence type="ECO:0000256" key="7">
    <source>
        <dbReference type="PIRSR" id="PIRSR016502-1"/>
    </source>
</evidence>
<dbReference type="InterPro" id="IPR029020">
    <property type="entry name" value="Ammonium/urea_transptr"/>
</dbReference>
<keyword evidence="6 8" id="KW-0472">Membrane</keyword>
<protein>
    <submittedName>
        <fullName evidence="9">Urea transporter</fullName>
    </submittedName>
</protein>
<dbReference type="Pfam" id="PF03253">
    <property type="entry name" value="UT"/>
    <property type="match status" value="1"/>
</dbReference>
<feature type="transmembrane region" description="Helical" evidence="8">
    <location>
        <begin position="25"/>
        <end position="51"/>
    </location>
</feature>
<evidence type="ECO:0000256" key="1">
    <source>
        <dbReference type="ARBA" id="ARBA00004651"/>
    </source>
</evidence>
<feature type="transmembrane region" description="Helical" evidence="8">
    <location>
        <begin position="119"/>
        <end position="140"/>
    </location>
</feature>
<proteinExistence type="inferred from homology"/>
<comment type="similarity">
    <text evidence="2">Belongs to the urea transporter family.</text>
</comment>
<feature type="transmembrane region" description="Helical" evidence="8">
    <location>
        <begin position="264"/>
        <end position="281"/>
    </location>
</feature>
<comment type="subcellular location">
    <subcellularLocation>
        <location evidence="1">Cell membrane</location>
        <topology evidence="1">Multi-pass membrane protein</topology>
    </subcellularLocation>
</comment>
<dbReference type="GO" id="GO:0015204">
    <property type="term" value="F:urea transmembrane transporter activity"/>
    <property type="evidence" value="ECO:0007669"/>
    <property type="project" value="InterPro"/>
</dbReference>
<feature type="transmembrane region" description="Helical" evidence="8">
    <location>
        <begin position="63"/>
        <end position="82"/>
    </location>
</feature>
<feature type="transmembrane region" description="Helical" evidence="8">
    <location>
        <begin position="94"/>
        <end position="112"/>
    </location>
</feature>
<name>A0A369ZC70_HAEPH</name>
<keyword evidence="4 8" id="KW-0812">Transmembrane</keyword>
<dbReference type="Gene3D" id="1.10.3430.10">
    <property type="entry name" value="Ammonium transporter AmtB like domains"/>
    <property type="match status" value="1"/>
</dbReference>
<dbReference type="PANTHER" id="PTHR10464:SF4">
    <property type="entry name" value="UREA TRANSPORTER"/>
    <property type="match status" value="1"/>
</dbReference>
<keyword evidence="3" id="KW-1003">Cell membrane</keyword>
<feature type="site" description="Important for channel permeability" evidence="7">
    <location>
        <position position="268"/>
    </location>
</feature>
<evidence type="ECO:0000313" key="9">
    <source>
        <dbReference type="EMBL" id="RDF01826.1"/>
    </source>
</evidence>
<evidence type="ECO:0000256" key="4">
    <source>
        <dbReference type="ARBA" id="ARBA00022692"/>
    </source>
</evidence>
<dbReference type="InterPro" id="IPR004937">
    <property type="entry name" value="Urea_transporter"/>
</dbReference>
<dbReference type="PANTHER" id="PTHR10464">
    <property type="entry name" value="UREA TRANSPORTER"/>
    <property type="match status" value="1"/>
</dbReference>
<dbReference type="EMBL" id="QEQD01000008">
    <property type="protein sequence ID" value="RDF01826.1"/>
    <property type="molecule type" value="Genomic_DNA"/>
</dbReference>
<evidence type="ECO:0000256" key="2">
    <source>
        <dbReference type="ARBA" id="ARBA00005914"/>
    </source>
</evidence>
<feature type="transmembrane region" description="Helical" evidence="8">
    <location>
        <begin position="192"/>
        <end position="212"/>
    </location>
</feature>
<dbReference type="STRING" id="735.B0185_09095"/>
<gene>
    <name evidence="9" type="ORF">DPV98_07785</name>
</gene>
<evidence type="ECO:0000256" key="8">
    <source>
        <dbReference type="SAM" id="Phobius"/>
    </source>
</evidence>
<evidence type="ECO:0000256" key="6">
    <source>
        <dbReference type="ARBA" id="ARBA00023136"/>
    </source>
</evidence>
<reference evidence="9 10" key="1">
    <citation type="submission" date="2018-05" db="EMBL/GenBank/DDBJ databases">
        <title>Draft Genome Sequences for a Diverse set of 7 Haemophilus Species.</title>
        <authorList>
            <person name="Nichols M."/>
            <person name="Topaz N."/>
            <person name="Wang X."/>
            <person name="Wang X."/>
            <person name="Boxrud D."/>
        </authorList>
    </citation>
    <scope>NUCLEOTIDE SEQUENCE [LARGE SCALE GENOMIC DNA]</scope>
    <source>
        <strain evidence="9 10">C2010039593</strain>
    </source>
</reference>
<feature type="transmembrane region" description="Helical" evidence="8">
    <location>
        <begin position="218"/>
        <end position="235"/>
    </location>
</feature>
<organism evidence="9 10">
    <name type="scientific">Haemophilus parahaemolyticus</name>
    <dbReference type="NCBI Taxonomy" id="735"/>
    <lineage>
        <taxon>Bacteria</taxon>
        <taxon>Pseudomonadati</taxon>
        <taxon>Pseudomonadota</taxon>
        <taxon>Gammaproteobacteria</taxon>
        <taxon>Pasteurellales</taxon>
        <taxon>Pasteurellaceae</taxon>
        <taxon>Haemophilus</taxon>
    </lineage>
</organism>
<feature type="transmembrane region" description="Helical" evidence="8">
    <location>
        <begin position="163"/>
        <end position="185"/>
    </location>
</feature>
<comment type="caution">
    <text evidence="9">The sequence shown here is derived from an EMBL/GenBank/DDBJ whole genome shotgun (WGS) entry which is preliminary data.</text>
</comment>
<evidence type="ECO:0000313" key="10">
    <source>
        <dbReference type="Proteomes" id="UP000253999"/>
    </source>
</evidence>
<dbReference type="GO" id="GO:0005886">
    <property type="term" value="C:plasma membrane"/>
    <property type="evidence" value="ECO:0007669"/>
    <property type="project" value="UniProtKB-SubCell"/>
</dbReference>
<accession>A0A369ZC70</accession>
<keyword evidence="5 8" id="KW-1133">Transmembrane helix</keyword>
<dbReference type="RefSeq" id="WP_111313304.1">
    <property type="nucleotide sequence ID" value="NZ_QEQD01000008.1"/>
</dbReference>
<evidence type="ECO:0000256" key="5">
    <source>
        <dbReference type="ARBA" id="ARBA00022989"/>
    </source>
</evidence>
<evidence type="ECO:0000256" key="3">
    <source>
        <dbReference type="ARBA" id="ARBA00022475"/>
    </source>
</evidence>
<sequence length="301" mass="33169">MQTPIKETFTGIGQIFLQENGLTGLVITVAMFFSHWTLGVACFLGSLVGTLTARALKYPIRQIQQGLFGFNSSLAFMCVMFTFGEESAESSLLWLWGILASVLATLIMRAFLQRRKVAFTFPFVLTCWLLCFLTAKFQLFGLEQTTPELSDYTDTFNAIQSPLYAWAEVNFGSSVITGGVLFVAIAISSPMAAMYGMAAAVLGTAFAHHLLAVGHNNLANGLYGFSPILVACAFAGERLCHFFYILVGTLLAVLIQFGFSVLGIAPYTIGFILASWLILWMKSKVEKVDINKEKWLKWLNP</sequence>